<evidence type="ECO:0000259" key="1">
    <source>
        <dbReference type="Pfam" id="PF00085"/>
    </source>
</evidence>
<dbReference type="AlphaFoldDB" id="A0A7C3EWK1"/>
<accession>A0A7C3EWK1</accession>
<protein>
    <submittedName>
        <fullName evidence="2">Thioredoxin</fullName>
    </submittedName>
</protein>
<dbReference type="SUPFAM" id="SSF52833">
    <property type="entry name" value="Thioredoxin-like"/>
    <property type="match status" value="1"/>
</dbReference>
<gene>
    <name evidence="2" type="ORF">ENS19_04790</name>
</gene>
<comment type="caution">
    <text evidence="2">The sequence shown here is derived from an EMBL/GenBank/DDBJ whole genome shotgun (WGS) entry which is preliminary data.</text>
</comment>
<sequence length="110" mass="12711">MINLMGIKIIEGHMLKAFLDSEKGEFIAVFSTSWCAFCRMLLKEIERAPPPFKVIDVDITDESDPTWEDYKIRIVPTVIAFRNGEEVARKEARPDGIALREVKELYEKIH</sequence>
<reference evidence="2" key="1">
    <citation type="journal article" date="2020" name="mSystems">
        <title>Genome- and Community-Level Interaction Insights into Carbon Utilization and Element Cycling Functions of Hydrothermarchaeota in Hydrothermal Sediment.</title>
        <authorList>
            <person name="Zhou Z."/>
            <person name="Liu Y."/>
            <person name="Xu W."/>
            <person name="Pan J."/>
            <person name="Luo Z.H."/>
            <person name="Li M."/>
        </authorList>
    </citation>
    <scope>NUCLEOTIDE SEQUENCE [LARGE SCALE GENOMIC DNA]</scope>
    <source>
        <strain evidence="2">SpSt-468</strain>
    </source>
</reference>
<dbReference type="InterPro" id="IPR013766">
    <property type="entry name" value="Thioredoxin_domain"/>
</dbReference>
<name>A0A7C3EWK1_9CREN</name>
<evidence type="ECO:0000313" key="2">
    <source>
        <dbReference type="EMBL" id="HFK20583.1"/>
    </source>
</evidence>
<dbReference type="EMBL" id="DSTX01000007">
    <property type="protein sequence ID" value="HFK20583.1"/>
    <property type="molecule type" value="Genomic_DNA"/>
</dbReference>
<dbReference type="InterPro" id="IPR036249">
    <property type="entry name" value="Thioredoxin-like_sf"/>
</dbReference>
<feature type="domain" description="Thioredoxin" evidence="1">
    <location>
        <begin position="16"/>
        <end position="92"/>
    </location>
</feature>
<dbReference type="Pfam" id="PF00085">
    <property type="entry name" value="Thioredoxin"/>
    <property type="match status" value="1"/>
</dbReference>
<proteinExistence type="predicted"/>
<organism evidence="2">
    <name type="scientific">Candidatus Methanomethylicus mesodigestus</name>
    <dbReference type="NCBI Taxonomy" id="1867258"/>
    <lineage>
        <taxon>Archaea</taxon>
        <taxon>Thermoproteota</taxon>
        <taxon>Methanosuratincolia</taxon>
        <taxon>Candidatus Methanomethylicales</taxon>
        <taxon>Candidatus Methanomethylicaceae</taxon>
        <taxon>Candidatus Methanomethylicus</taxon>
    </lineage>
</organism>
<dbReference type="Gene3D" id="3.40.30.10">
    <property type="entry name" value="Glutaredoxin"/>
    <property type="match status" value="1"/>
</dbReference>
<dbReference type="CDD" id="cd02947">
    <property type="entry name" value="TRX_family"/>
    <property type="match status" value="1"/>
</dbReference>